<accession>A0ABD2N949</accession>
<feature type="region of interest" description="Disordered" evidence="1">
    <location>
        <begin position="1"/>
        <end position="44"/>
    </location>
</feature>
<evidence type="ECO:0000256" key="1">
    <source>
        <dbReference type="SAM" id="MobiDB-lite"/>
    </source>
</evidence>
<protein>
    <submittedName>
        <fullName evidence="2">Uncharacterized protein</fullName>
    </submittedName>
</protein>
<comment type="caution">
    <text evidence="2">The sequence shown here is derived from an EMBL/GenBank/DDBJ whole genome shotgun (WGS) entry which is preliminary data.</text>
</comment>
<dbReference type="AlphaFoldDB" id="A0ABD2N949"/>
<dbReference type="Proteomes" id="UP001516400">
    <property type="component" value="Unassembled WGS sequence"/>
</dbReference>
<reference evidence="2 3" key="1">
    <citation type="journal article" date="2021" name="BMC Biol.">
        <title>Horizontally acquired antibacterial genes associated with adaptive radiation of ladybird beetles.</title>
        <authorList>
            <person name="Li H.S."/>
            <person name="Tang X.F."/>
            <person name="Huang Y.H."/>
            <person name="Xu Z.Y."/>
            <person name="Chen M.L."/>
            <person name="Du X.Y."/>
            <person name="Qiu B.Y."/>
            <person name="Chen P.T."/>
            <person name="Zhang W."/>
            <person name="Slipinski A."/>
            <person name="Escalona H.E."/>
            <person name="Waterhouse R.M."/>
            <person name="Zwick A."/>
            <person name="Pang H."/>
        </authorList>
    </citation>
    <scope>NUCLEOTIDE SEQUENCE [LARGE SCALE GENOMIC DNA]</scope>
    <source>
        <strain evidence="2">SYSU2018</strain>
    </source>
</reference>
<evidence type="ECO:0000313" key="2">
    <source>
        <dbReference type="EMBL" id="KAL3275139.1"/>
    </source>
</evidence>
<organism evidence="2 3">
    <name type="scientific">Cryptolaemus montrouzieri</name>
    <dbReference type="NCBI Taxonomy" id="559131"/>
    <lineage>
        <taxon>Eukaryota</taxon>
        <taxon>Metazoa</taxon>
        <taxon>Ecdysozoa</taxon>
        <taxon>Arthropoda</taxon>
        <taxon>Hexapoda</taxon>
        <taxon>Insecta</taxon>
        <taxon>Pterygota</taxon>
        <taxon>Neoptera</taxon>
        <taxon>Endopterygota</taxon>
        <taxon>Coleoptera</taxon>
        <taxon>Polyphaga</taxon>
        <taxon>Cucujiformia</taxon>
        <taxon>Coccinelloidea</taxon>
        <taxon>Coccinellidae</taxon>
        <taxon>Scymninae</taxon>
        <taxon>Scymnini</taxon>
        <taxon>Cryptolaemus</taxon>
    </lineage>
</organism>
<name>A0ABD2N949_9CUCU</name>
<sequence length="100" mass="11574">MAELKLKRETEAKKPTCKRRQADTRSLYMNDDSDEDGLHQEGEEGDCARFKTWGGVVERKPSRCEKPNNISKVVRKKYVPNTNNLKVIDNTVRENDTSKF</sequence>
<gene>
    <name evidence="2" type="ORF">HHI36_019908</name>
</gene>
<keyword evidence="3" id="KW-1185">Reference proteome</keyword>
<dbReference type="EMBL" id="JABFTP020000083">
    <property type="protein sequence ID" value="KAL3275139.1"/>
    <property type="molecule type" value="Genomic_DNA"/>
</dbReference>
<proteinExistence type="predicted"/>
<feature type="compositionally biased region" description="Basic and acidic residues" evidence="1">
    <location>
        <begin position="1"/>
        <end position="14"/>
    </location>
</feature>
<evidence type="ECO:0000313" key="3">
    <source>
        <dbReference type="Proteomes" id="UP001516400"/>
    </source>
</evidence>